<dbReference type="Pfam" id="PF13714">
    <property type="entry name" value="PEP_mutase"/>
    <property type="match status" value="1"/>
</dbReference>
<dbReference type="PANTHER" id="PTHR42905:SF5">
    <property type="entry name" value="CARBOXYVINYL-CARBOXYPHOSPHONATE PHOSPHORYLMUTASE, CHLOROPLASTIC"/>
    <property type="match status" value="1"/>
</dbReference>
<dbReference type="InterPro" id="IPR015813">
    <property type="entry name" value="Pyrv/PenolPyrv_kinase-like_dom"/>
</dbReference>
<dbReference type="KEGG" id="mpru:DFR88_00255"/>
<keyword evidence="2" id="KW-1185">Reference proteome</keyword>
<dbReference type="InterPro" id="IPR039556">
    <property type="entry name" value="ICL/PEPM"/>
</dbReference>
<dbReference type="RefSeq" id="WP_193453315.1">
    <property type="nucleotide sequence ID" value="NZ_CP031156.1"/>
</dbReference>
<gene>
    <name evidence="1" type="ORF">DFR88_00255</name>
</gene>
<protein>
    <submittedName>
        <fullName evidence="1">Carboxyvinyl-carboxyphosphonate phosphorylmutase</fullName>
    </submittedName>
</protein>
<dbReference type="AlphaFoldDB" id="A0A4D8S2D1"/>
<evidence type="ECO:0000313" key="1">
    <source>
        <dbReference type="EMBL" id="QCO29105.1"/>
    </source>
</evidence>
<proteinExistence type="predicted"/>
<dbReference type="CDD" id="cd00377">
    <property type="entry name" value="ICL_PEPM"/>
    <property type="match status" value="1"/>
</dbReference>
<name>A0A4D8S2D1_METPR</name>
<dbReference type="Gene3D" id="3.20.20.60">
    <property type="entry name" value="Phosphoenolpyruvate-binding domains"/>
    <property type="match status" value="1"/>
</dbReference>
<reference evidence="1 2" key="1">
    <citation type="submission" date="2018-07" db="EMBL/GenBank/DDBJ databases">
        <title>Complete Genome Sequences of Extremely Thermoacidophilic, Metal-Mobilizing Type-Strain Members of the Archaeal Family Sulfolobaceae: Acidianus brierleyi DSM-1651T, Acidianus sulfidivorans DSM-18786T, Metallosphaera hakonensis DSM-7519T, and Metallosphaera prunae DSM-10039T.</title>
        <authorList>
            <person name="Counts J.A."/>
            <person name="Kelly R.M."/>
        </authorList>
    </citation>
    <scope>NUCLEOTIDE SEQUENCE [LARGE SCALE GENOMIC DNA]</scope>
    <source>
        <strain evidence="1 2">Ron 12/II</strain>
    </source>
</reference>
<dbReference type="EMBL" id="CP031156">
    <property type="protein sequence ID" value="QCO29105.1"/>
    <property type="molecule type" value="Genomic_DNA"/>
</dbReference>
<dbReference type="GO" id="GO:0016833">
    <property type="term" value="F:oxo-acid-lyase activity"/>
    <property type="evidence" value="ECO:0007669"/>
    <property type="project" value="UniProtKB-ARBA"/>
</dbReference>
<organism evidence="1 2">
    <name type="scientific">Metallosphaera prunae</name>
    <dbReference type="NCBI Taxonomy" id="47304"/>
    <lineage>
        <taxon>Archaea</taxon>
        <taxon>Thermoproteota</taxon>
        <taxon>Thermoprotei</taxon>
        <taxon>Sulfolobales</taxon>
        <taxon>Sulfolobaceae</taxon>
        <taxon>Metallosphaera</taxon>
    </lineage>
</organism>
<dbReference type="Proteomes" id="UP000298568">
    <property type="component" value="Chromosome"/>
</dbReference>
<dbReference type="InterPro" id="IPR040442">
    <property type="entry name" value="Pyrv_kinase-like_dom_sf"/>
</dbReference>
<dbReference type="GeneID" id="59455276"/>
<dbReference type="FunFam" id="3.20.20.60:FF:000009">
    <property type="entry name" value="2-methylisocitrate lyase"/>
    <property type="match status" value="1"/>
</dbReference>
<evidence type="ECO:0000313" key="2">
    <source>
        <dbReference type="Proteomes" id="UP000298568"/>
    </source>
</evidence>
<dbReference type="SUPFAM" id="SSF51621">
    <property type="entry name" value="Phosphoenolpyruvate/pyruvate domain"/>
    <property type="match status" value="1"/>
</dbReference>
<sequence>MSRLVKERVNGPRKLRELLSSREILLAPGAFDALSARLVEFTGFEVVYMTGFGTSAGLLGYPDVGLLTMTEMVDNARRIVDAVNIPVIADADTGYGNPINVIRTIQEYERAGVAGIHIEDQVFPKKCGHISGKEVIPADDMVQKIGAAKDVKSPDFLLIARTDAIAVEGLDSALERARQYYRAGADMIFVEAPENLEQIETISRELKGIPLLFNWAEGGKTPPVSLDTLRRLGFKLVIFPVSTLLSATLVMKSVLEQIRKDGTPLNVMDKLYPFKEFLNFIGLPEVQSLEKRYVTH</sequence>
<dbReference type="PANTHER" id="PTHR42905">
    <property type="entry name" value="PHOSPHOENOLPYRUVATE CARBOXYLASE"/>
    <property type="match status" value="1"/>
</dbReference>
<accession>A0A4D8S2D1</accession>